<keyword evidence="1" id="KW-0472">Membrane</keyword>
<accession>A0A3M2RKA3</accession>
<feature type="transmembrane region" description="Helical" evidence="1">
    <location>
        <begin position="12"/>
        <end position="35"/>
    </location>
</feature>
<keyword evidence="1" id="KW-1133">Transmembrane helix</keyword>
<reference evidence="2 3" key="1">
    <citation type="submission" date="2018-08" db="EMBL/GenBank/DDBJ databases">
        <title>Whole Genome Sequence of the Moderate Halophilic Marine Bacterium Marinobacter litoralis Sw-45.</title>
        <authorList>
            <person name="Musa H."/>
        </authorList>
    </citation>
    <scope>NUCLEOTIDE SEQUENCE [LARGE SCALE GENOMIC DNA]</scope>
    <source>
        <strain evidence="2 3">Sw-45</strain>
    </source>
</reference>
<sequence length="102" mass="12076">MEMNKLKFGYRTLILTLGVLSFFPAMGALFLWVPLFERLSTNSGPNWWLFTGLMLIFLIQAVVNQVVVYFAVRPIAMKKLSIDKQEYWLMYLGQRYPNAWYR</sequence>
<keyword evidence="3" id="KW-1185">Reference proteome</keyword>
<dbReference type="Proteomes" id="UP000265903">
    <property type="component" value="Unassembled WGS sequence"/>
</dbReference>
<dbReference type="RefSeq" id="WP_114333148.1">
    <property type="nucleotide sequence ID" value="NZ_QMDL01000001.1"/>
</dbReference>
<gene>
    <name evidence="2" type="ORF">DOQ08_00312</name>
</gene>
<evidence type="ECO:0000313" key="3">
    <source>
        <dbReference type="Proteomes" id="UP000265903"/>
    </source>
</evidence>
<feature type="transmembrane region" description="Helical" evidence="1">
    <location>
        <begin position="47"/>
        <end position="72"/>
    </location>
</feature>
<dbReference type="EMBL" id="QMDL01000001">
    <property type="protein sequence ID" value="RMJ05642.1"/>
    <property type="molecule type" value="Genomic_DNA"/>
</dbReference>
<protein>
    <submittedName>
        <fullName evidence="2">Uncharacterized protein</fullName>
    </submittedName>
</protein>
<name>A0A3M2RKA3_9GAMM</name>
<dbReference type="AlphaFoldDB" id="A0A3M2RKA3"/>
<evidence type="ECO:0000256" key="1">
    <source>
        <dbReference type="SAM" id="Phobius"/>
    </source>
</evidence>
<comment type="caution">
    <text evidence="2">The sequence shown here is derived from an EMBL/GenBank/DDBJ whole genome shotgun (WGS) entry which is preliminary data.</text>
</comment>
<keyword evidence="1" id="KW-0812">Transmembrane</keyword>
<organism evidence="2 3">
    <name type="scientific">Marinobacter litoralis</name>
    <dbReference type="NCBI Taxonomy" id="187981"/>
    <lineage>
        <taxon>Bacteria</taxon>
        <taxon>Pseudomonadati</taxon>
        <taxon>Pseudomonadota</taxon>
        <taxon>Gammaproteobacteria</taxon>
        <taxon>Pseudomonadales</taxon>
        <taxon>Marinobacteraceae</taxon>
        <taxon>Marinobacter</taxon>
    </lineage>
</organism>
<evidence type="ECO:0000313" key="2">
    <source>
        <dbReference type="EMBL" id="RMJ05642.1"/>
    </source>
</evidence>
<proteinExistence type="predicted"/>